<dbReference type="PROSITE" id="PS01358">
    <property type="entry name" value="ZF_RANBP2_1"/>
    <property type="match status" value="1"/>
</dbReference>
<evidence type="ECO:0000313" key="10">
    <source>
        <dbReference type="EMBL" id="VVC25547.1"/>
    </source>
</evidence>
<feature type="domain" description="RanBD1" evidence="8">
    <location>
        <begin position="2275"/>
        <end position="2410"/>
    </location>
</feature>
<dbReference type="InterPro" id="IPR019734">
    <property type="entry name" value="TPR_rpt"/>
</dbReference>
<evidence type="ECO:0000256" key="2">
    <source>
        <dbReference type="ARBA" id="ARBA00022723"/>
    </source>
</evidence>
<evidence type="ECO:0000259" key="9">
    <source>
        <dbReference type="PROSITE" id="PS50199"/>
    </source>
</evidence>
<dbReference type="Gene3D" id="1.25.40.10">
    <property type="entry name" value="Tetratricopeptide repeat domain"/>
    <property type="match status" value="1"/>
</dbReference>
<feature type="compositionally biased region" description="Basic and acidic residues" evidence="7">
    <location>
        <begin position="2246"/>
        <end position="2258"/>
    </location>
</feature>
<dbReference type="Gene3D" id="4.10.1060.10">
    <property type="entry name" value="Zinc finger, RanBP2-type"/>
    <property type="match status" value="1"/>
</dbReference>
<feature type="domain" description="RanBD1" evidence="8">
    <location>
        <begin position="1612"/>
        <end position="1748"/>
    </location>
</feature>
<proteinExistence type="predicted"/>
<dbReference type="FunFam" id="2.30.29.30:FF:000018">
    <property type="entry name" value="E3 SUMO-protein ligase RanBP2"/>
    <property type="match status" value="2"/>
</dbReference>
<dbReference type="SUPFAM" id="SSF90209">
    <property type="entry name" value="Ran binding protein zinc finger-like"/>
    <property type="match status" value="1"/>
</dbReference>
<dbReference type="InterPro" id="IPR045255">
    <property type="entry name" value="RanBP1-like"/>
</dbReference>
<feature type="compositionally biased region" description="Polar residues" evidence="7">
    <location>
        <begin position="1750"/>
        <end position="1773"/>
    </location>
</feature>
<dbReference type="PANTHER" id="PTHR23138">
    <property type="entry name" value="RAN BINDING PROTEIN"/>
    <property type="match status" value="1"/>
</dbReference>
<evidence type="ECO:0000259" key="8">
    <source>
        <dbReference type="PROSITE" id="PS50196"/>
    </source>
</evidence>
<evidence type="ECO:0000256" key="4">
    <source>
        <dbReference type="ARBA" id="ARBA00022833"/>
    </source>
</evidence>
<dbReference type="GO" id="GO:0005096">
    <property type="term" value="F:GTPase activator activity"/>
    <property type="evidence" value="ECO:0007669"/>
    <property type="project" value="TreeGrafter"/>
</dbReference>
<dbReference type="SMART" id="SM00028">
    <property type="entry name" value="TPR"/>
    <property type="match status" value="2"/>
</dbReference>
<dbReference type="EMBL" id="CABPRJ010000015">
    <property type="protein sequence ID" value="VVC25547.1"/>
    <property type="molecule type" value="Genomic_DNA"/>
</dbReference>
<keyword evidence="11" id="KW-1185">Reference proteome</keyword>
<dbReference type="GO" id="GO:0005737">
    <property type="term" value="C:cytoplasm"/>
    <property type="evidence" value="ECO:0007669"/>
    <property type="project" value="TreeGrafter"/>
</dbReference>
<dbReference type="PROSITE" id="PS50196">
    <property type="entry name" value="RANBD1"/>
    <property type="match status" value="3"/>
</dbReference>
<feature type="compositionally biased region" description="Polar residues" evidence="7">
    <location>
        <begin position="2164"/>
        <end position="2183"/>
    </location>
</feature>
<organism evidence="10 11">
    <name type="scientific">Cinara cedri</name>
    <dbReference type="NCBI Taxonomy" id="506608"/>
    <lineage>
        <taxon>Eukaryota</taxon>
        <taxon>Metazoa</taxon>
        <taxon>Ecdysozoa</taxon>
        <taxon>Arthropoda</taxon>
        <taxon>Hexapoda</taxon>
        <taxon>Insecta</taxon>
        <taxon>Pterygota</taxon>
        <taxon>Neoptera</taxon>
        <taxon>Paraneoptera</taxon>
        <taxon>Hemiptera</taxon>
        <taxon>Sternorrhyncha</taxon>
        <taxon>Aphidomorpha</taxon>
        <taxon>Aphidoidea</taxon>
        <taxon>Aphididae</taxon>
        <taxon>Lachninae</taxon>
        <taxon>Cinara</taxon>
    </lineage>
</organism>
<dbReference type="InterPro" id="IPR001876">
    <property type="entry name" value="Znf_RanBP2"/>
</dbReference>
<dbReference type="Proteomes" id="UP000325440">
    <property type="component" value="Unassembled WGS sequence"/>
</dbReference>
<keyword evidence="2" id="KW-0479">Metal-binding</keyword>
<feature type="compositionally biased region" description="Acidic residues" evidence="7">
    <location>
        <begin position="2259"/>
        <end position="2268"/>
    </location>
</feature>
<dbReference type="GO" id="GO:0008270">
    <property type="term" value="F:zinc ion binding"/>
    <property type="evidence" value="ECO:0007669"/>
    <property type="project" value="UniProtKB-KW"/>
</dbReference>
<dbReference type="PROSITE" id="PS50199">
    <property type="entry name" value="ZF_RANBP2_2"/>
    <property type="match status" value="1"/>
</dbReference>
<feature type="region of interest" description="Disordered" evidence="7">
    <location>
        <begin position="1958"/>
        <end position="1983"/>
    </location>
</feature>
<dbReference type="SUPFAM" id="SSF48452">
    <property type="entry name" value="TPR-like"/>
    <property type="match status" value="1"/>
</dbReference>
<feature type="repeat" description="TPR" evidence="6">
    <location>
        <begin position="68"/>
        <end position="101"/>
    </location>
</feature>
<keyword evidence="6" id="KW-0802">TPR repeat</keyword>
<dbReference type="Gene3D" id="2.30.29.30">
    <property type="entry name" value="Pleckstrin-homology domain (PH domain)/Phosphotyrosine-binding domain (PTB)"/>
    <property type="match status" value="3"/>
</dbReference>
<gene>
    <name evidence="10" type="ORF">CINCED_3A002987</name>
</gene>
<feature type="region of interest" description="Disordered" evidence="7">
    <location>
        <begin position="1380"/>
        <end position="1408"/>
    </location>
</feature>
<dbReference type="InterPro" id="IPR011993">
    <property type="entry name" value="PH-like_dom_sf"/>
</dbReference>
<dbReference type="GO" id="GO:0005643">
    <property type="term" value="C:nuclear pore"/>
    <property type="evidence" value="ECO:0007669"/>
    <property type="project" value="TreeGrafter"/>
</dbReference>
<feature type="domain" description="RanBD1" evidence="8">
    <location>
        <begin position="1148"/>
        <end position="1281"/>
    </location>
</feature>
<name>A0A5E4M6L5_9HEMI</name>
<evidence type="ECO:0000256" key="7">
    <source>
        <dbReference type="SAM" id="MobiDB-lite"/>
    </source>
</evidence>
<evidence type="ECO:0000256" key="3">
    <source>
        <dbReference type="ARBA" id="ARBA00022771"/>
    </source>
</evidence>
<keyword evidence="1" id="KW-0597">Phosphoprotein</keyword>
<dbReference type="OrthoDB" id="2357150at2759"/>
<feature type="compositionally biased region" description="Basic and acidic residues" evidence="7">
    <location>
        <begin position="2056"/>
        <end position="2067"/>
    </location>
</feature>
<dbReference type="SUPFAM" id="SSF50729">
    <property type="entry name" value="PH domain-like"/>
    <property type="match status" value="3"/>
</dbReference>
<feature type="compositionally biased region" description="Acidic residues" evidence="7">
    <location>
        <begin position="2035"/>
        <end position="2050"/>
    </location>
</feature>
<dbReference type="InterPro" id="IPR000156">
    <property type="entry name" value="Ran_bind_dom"/>
</dbReference>
<dbReference type="Pfam" id="PF00638">
    <property type="entry name" value="Ran_BP1"/>
    <property type="match status" value="3"/>
</dbReference>
<dbReference type="InterPro" id="IPR011990">
    <property type="entry name" value="TPR-like_helical_dom_sf"/>
</dbReference>
<evidence type="ECO:0000256" key="5">
    <source>
        <dbReference type="PROSITE-ProRule" id="PRU00322"/>
    </source>
</evidence>
<dbReference type="PROSITE" id="PS50005">
    <property type="entry name" value="TPR"/>
    <property type="match status" value="1"/>
</dbReference>
<dbReference type="InterPro" id="IPR036443">
    <property type="entry name" value="Znf_RanBP2_sf"/>
</dbReference>
<evidence type="ECO:0000256" key="6">
    <source>
        <dbReference type="PROSITE-ProRule" id="PRU00339"/>
    </source>
</evidence>
<sequence>MKGVGTPTVYRSRKDIDRHVEEQFNKLNNEHEKKLKGLAIARMYFKVFEYELAKQYVTTFLSVNANSPEGRRLLGHCYDKLGNKEKAVAEYQKSLVSSPNQPELLLSCCELMIDPSVKLIIPQAEQICKQTEDLYPYHPIVYQLKERLLTLNGNCDPSKVEKLLNAEISNRPDDMDLRIKQLNLFESSGRISEAYEYAINIEKTSKIQKDNIAWYEAVSKICEAYESSNSALNWEFYLRVLPIYEHTASLLTIETKSSKQKSVSDCYTVLFRLDQALYKAIQLSSPQTEFYRSLIQHMSNQFYFHLATVIMKSAKKENSISWFKSNQLSAPLFLMSLAPPIDKQAFESFTSKDFSLEQKSNVALWELEGTRRIIESGFVLRAMMAKEDSNFIENVRLLCITNWKMINYKKIFNGPEYAQGIPSSFFIHYSTDKLIYNIPELIQYALPKHVLSFEISKPGSLHHLVWYGIQLLEGENKKHGIRLTKDTVFPVGFGCKSFNELPLATNSLSSSNIESISQIDMNTFLYATVLSVASFLDNQSQRSDPKAPQTFPSNITDQLTTSEQENWWNSMYKIYSKNVDIKHVSQLRKAATQGLEAVRLIGNHGIDVQLMVYLAKNFTSQANKIMDNFLLKSGLEKRAVLYWGMAIQLLERISQSGVEHKSKNSLFEFYRKSLTQEEIKELLEEGRFYLACQLMNNEQNEEAIEAFSKLHTPYASFYQAMIFKKMIRLEAETSSDHTLSESNNLLLTKVKELLNVTKERIKNNLQHPLHSKLKEEMFDLKEESDFNGTSINQSNSDLLSGENGGLENMSGRLLYKRFSDRSFHNTTSTPVKSQHNSNQKIVDDEVDAKVLSELKIAIQSQNVQCQTLGLQYYNMIETLRTMSEKVDKLIDNFNNTKNTIFEKIDVLSHNFPTQNFSVDDSKIIERINRLEENLTEKINVMHEIIRARPDDLYDVYQENDGSLDKITYDQASCIQNAFDNPTQLSSTLGFPPAQLPFSSSLPFQSLGLFNHLTQSNPLPVYSMAPNPNVNITLSDTLPTGPPVPQPPLSVIIPTHHILSNISTSEPQSSCSIKFNNPQIDNQSQSVSTCSVSSVPFTTATVSLPMSSETFSFKPSLATFKDSFDVSLNKSRNSATDDSYTEEHDPIPEFQPIIPLPAKIEEVTGEENDTILFERWAKLYKYVEKEWKEKGVGILKILKNNDSNKVRLVMRRDQVHKICANHFLYENMELKSKNNKAVLWSANDFSDTVQIQVESLCARFKTADDCEEFIQVFNENKQPCSQNSSSVNDSSVDISNDSIVEANINSCLTLTSENVKSLKHELGGFTFSTPPIINEIVPPKQQEKTPEKSKGLFSSLSFSTPAVETRTPVSFTCLFSKSSISEPKTDVNSKQSTSFFGSTENTPKSGLSSSGNISKLGLFSSENTPKSGLFSSDNTKSGLFSTDNTPKSGLFSSENTKSGLFSTDNTPKSRLFSFENTPKPGLFFTDNTSKPGLFSTENTPKLGSFSFENTPKLTENSLFSNNKTEDELSILKPKLDFTSGTSATSYFSTLAKSSPKIGFVNSPDFKGFPGAGSTIFNVKTNPSPHAVIKSPVENANDSLNQQNDEAEFVPTAEFTPVIPLPEKVNVVTGEEGLKVVFDERAKLLKFHPDLKEWKERGIGQMKILFNPDDGYYQLLMRRELVFKVCCNQRLTADLKLKPVYSSDKAMSWVGQDFSDGECKKELFAVRFKTVEQLHAFRDKFNEIKEKIQESTKVSSNSEDIQPKSSGLPESNNLPKLNDLAQFKPKPGSWTCDACYLSNDASKIKCIACCTIKPGAVDDQTTENKEATASFTFGQSSFSSMFKFGGTMANSQPSIPFVMPKFSTSTEMSFGSLGLRSSTNTLGTTHETAVQNKPLTWREESAGLVKYDSDKSDAGTDETDESDEYYEEMYVKDKNNQFSSSNVKIEKSSFLNSNLSVAETTSNSNKNKAPEAINENAVNSESDSDLDSVKILEIKPLKDVISHADQGLAEDLKLPLSFFLYKSKSKCKGCVGCENDTKEDGEEEEDGQEEQEITSSKTDSEKEIERAKEEQDEIPVSVLESNESSATSTNTFSQFANPTSFLFGDKSTSTFEKSTPNPIFGSKAIFGSLSVDSTKTDDTKSTNIDLSSTITSNPPMFGSLSMPTGMFSTLGSTETSQNTAQSLFSKTDDNKCRTETLFSFSPKTESPFKFGVMTNNEPKLVFGQPLFSGNTIIPQVNPWAGKFSLNKSTDEEKHNEKKEENVEENGEEEVDNSHDPHFEPIIPLPDAIEVSTGEENETILFRERSKLFRKDGAEYKERGIGEMKILYHAERNTYRLLFRREKVFKVVCNHLITSDIKMVPMKSSNKAYCWACMNTTEDSPDPQTELLAIRFKTEELADTFKQIFDDCVSKLG</sequence>
<dbReference type="SMART" id="SM00547">
    <property type="entry name" value="ZnF_RBZ"/>
    <property type="match status" value="1"/>
</dbReference>
<keyword evidence="4" id="KW-0862">Zinc</keyword>
<feature type="domain" description="RanBP2-type" evidence="9">
    <location>
        <begin position="1784"/>
        <end position="1813"/>
    </location>
</feature>
<evidence type="ECO:0000256" key="1">
    <source>
        <dbReference type="ARBA" id="ARBA00022553"/>
    </source>
</evidence>
<feature type="region of interest" description="Disordered" evidence="7">
    <location>
        <begin position="2034"/>
        <end position="2090"/>
    </location>
</feature>
<feature type="region of interest" description="Disordered" evidence="7">
    <location>
        <begin position="1750"/>
        <end position="1775"/>
    </location>
</feature>
<accession>A0A5E4M6L5</accession>
<dbReference type="SMART" id="SM00160">
    <property type="entry name" value="RanBD"/>
    <property type="match status" value="3"/>
</dbReference>
<feature type="region of interest" description="Disordered" evidence="7">
    <location>
        <begin position="1426"/>
        <end position="1445"/>
    </location>
</feature>
<reference evidence="10 11" key="1">
    <citation type="submission" date="2019-08" db="EMBL/GenBank/DDBJ databases">
        <authorList>
            <person name="Alioto T."/>
            <person name="Alioto T."/>
            <person name="Gomez Garrido J."/>
        </authorList>
    </citation>
    <scope>NUCLEOTIDE SEQUENCE [LARGE SCALE GENOMIC DNA]</scope>
</reference>
<feature type="region of interest" description="Disordered" evidence="7">
    <location>
        <begin position="2244"/>
        <end position="2276"/>
    </location>
</feature>
<dbReference type="PANTHER" id="PTHR23138:SF87">
    <property type="entry name" value="E3 SUMO-PROTEIN LIGASE RANBP2"/>
    <property type="match status" value="1"/>
</dbReference>
<feature type="region of interest" description="Disordered" evidence="7">
    <location>
        <begin position="2153"/>
        <end position="2184"/>
    </location>
</feature>
<evidence type="ECO:0000313" key="11">
    <source>
        <dbReference type="Proteomes" id="UP000325440"/>
    </source>
</evidence>
<keyword evidence="3 5" id="KW-0863">Zinc-finger</keyword>
<feature type="compositionally biased region" description="Low complexity" evidence="7">
    <location>
        <begin position="2078"/>
        <end position="2090"/>
    </location>
</feature>
<protein>
    <submittedName>
        <fullName evidence="10">Zinc finger, RanBP2-type,PH domain-like,Tetratricopeptide repeat,Ran binding</fullName>
    </submittedName>
</protein>